<dbReference type="Gene3D" id="1.10.490.10">
    <property type="entry name" value="Globins"/>
    <property type="match status" value="1"/>
</dbReference>
<dbReference type="InterPro" id="IPR009050">
    <property type="entry name" value="Globin-like_sf"/>
</dbReference>
<dbReference type="PANTHER" id="PTHR42071">
    <property type="entry name" value="PROTOGLOBIN DOMAIN-CONTAINING PROTEIN"/>
    <property type="match status" value="1"/>
</dbReference>
<evidence type="ECO:0000313" key="3">
    <source>
        <dbReference type="Proteomes" id="UP000663828"/>
    </source>
</evidence>
<organism evidence="2 3">
    <name type="scientific">Adineta ricciae</name>
    <name type="common">Rotifer</name>
    <dbReference type="NCBI Taxonomy" id="249248"/>
    <lineage>
        <taxon>Eukaryota</taxon>
        <taxon>Metazoa</taxon>
        <taxon>Spiralia</taxon>
        <taxon>Gnathifera</taxon>
        <taxon>Rotifera</taxon>
        <taxon>Eurotatoria</taxon>
        <taxon>Bdelloidea</taxon>
        <taxon>Adinetida</taxon>
        <taxon>Adinetidae</taxon>
        <taxon>Adineta</taxon>
    </lineage>
</organism>
<dbReference type="PANTHER" id="PTHR42071:SF1">
    <property type="entry name" value="GLOBIN-SENSOR DOMAIN-CONTAINING PROTEIN"/>
    <property type="match status" value="1"/>
</dbReference>
<dbReference type="SUPFAM" id="SSF46458">
    <property type="entry name" value="Globin-like"/>
    <property type="match status" value="1"/>
</dbReference>
<reference evidence="2" key="1">
    <citation type="submission" date="2021-02" db="EMBL/GenBank/DDBJ databases">
        <authorList>
            <person name="Nowell W R."/>
        </authorList>
    </citation>
    <scope>NUCLEOTIDE SEQUENCE</scope>
</reference>
<evidence type="ECO:0000259" key="1">
    <source>
        <dbReference type="Pfam" id="PF11563"/>
    </source>
</evidence>
<dbReference type="GO" id="GO:0020037">
    <property type="term" value="F:heme binding"/>
    <property type="evidence" value="ECO:0007669"/>
    <property type="project" value="InterPro"/>
</dbReference>
<dbReference type="InterPro" id="IPR012292">
    <property type="entry name" value="Globin/Proto"/>
</dbReference>
<evidence type="ECO:0000313" key="2">
    <source>
        <dbReference type="EMBL" id="CAF1068909.1"/>
    </source>
</evidence>
<dbReference type="AlphaFoldDB" id="A0A814LQE4"/>
<gene>
    <name evidence="2" type="ORF">XAT740_LOCUS16698</name>
</gene>
<feature type="domain" description="Globin-sensor" evidence="1">
    <location>
        <begin position="17"/>
        <end position="194"/>
    </location>
</feature>
<proteinExistence type="predicted"/>
<dbReference type="Pfam" id="PF11563">
    <property type="entry name" value="Protoglobin"/>
    <property type="match status" value="1"/>
</dbReference>
<dbReference type="EMBL" id="CAJNOR010001071">
    <property type="protein sequence ID" value="CAF1068909.1"/>
    <property type="molecule type" value="Genomic_DNA"/>
</dbReference>
<dbReference type="InterPro" id="IPR044398">
    <property type="entry name" value="Globin-sensor_dom"/>
</dbReference>
<name>A0A814LQE4_ADIRI</name>
<keyword evidence="3" id="KW-1185">Reference proteome</keyword>
<sequence>MAEHIDRTGLMNNIRYNFDYLAKFLNFTNEDISVLNALAPVLFPCIPSIVETIYKKLYSFDITKQYFVLRNDSFENFTETNIETDHAVKSAQTEFRKDMLTMYLKRVLIQTEWNDAFLQYLSQIGELHGHNTSSPSPSPNVHYIHVNALLGHLEHLILEIIWKTESLDANNKRASIRAINKFFWIQNNFFTMHYGILLSKKISK</sequence>
<accession>A0A814LQE4</accession>
<protein>
    <recommendedName>
        <fullName evidence="1">Globin-sensor domain-containing protein</fullName>
    </recommendedName>
</protein>
<dbReference type="GO" id="GO:0019825">
    <property type="term" value="F:oxygen binding"/>
    <property type="evidence" value="ECO:0007669"/>
    <property type="project" value="InterPro"/>
</dbReference>
<comment type="caution">
    <text evidence="2">The sequence shown here is derived from an EMBL/GenBank/DDBJ whole genome shotgun (WGS) entry which is preliminary data.</text>
</comment>
<dbReference type="Proteomes" id="UP000663828">
    <property type="component" value="Unassembled WGS sequence"/>
</dbReference>